<evidence type="ECO:0000256" key="10">
    <source>
        <dbReference type="ARBA" id="ARBA00023027"/>
    </source>
</evidence>
<dbReference type="InterPro" id="IPR029056">
    <property type="entry name" value="Ribokinase-like"/>
</dbReference>
<dbReference type="Pfam" id="PF01256">
    <property type="entry name" value="Carb_kinase"/>
    <property type="match status" value="1"/>
</dbReference>
<comment type="similarity">
    <text evidence="18">Belongs to the NnrE/AIBP family.</text>
</comment>
<feature type="binding site" evidence="18">
    <location>
        <position position="57"/>
    </location>
    <ligand>
        <name>K(+)</name>
        <dbReference type="ChEBI" id="CHEBI:29103"/>
    </ligand>
</feature>
<dbReference type="NCBIfam" id="TIGR00196">
    <property type="entry name" value="yjeF_cterm"/>
    <property type="match status" value="1"/>
</dbReference>
<keyword evidence="23" id="KW-1185">Reference proteome</keyword>
<dbReference type="OrthoDB" id="9806925at2"/>
<evidence type="ECO:0000256" key="4">
    <source>
        <dbReference type="ARBA" id="ARBA00009524"/>
    </source>
</evidence>
<dbReference type="SUPFAM" id="SSF53613">
    <property type="entry name" value="Ribokinase-like"/>
    <property type="match status" value="1"/>
</dbReference>
<dbReference type="RefSeq" id="WP_129081480.1">
    <property type="nucleotide sequence ID" value="NZ_CP041070.1"/>
</dbReference>
<evidence type="ECO:0000256" key="3">
    <source>
        <dbReference type="ARBA" id="ARBA00006001"/>
    </source>
</evidence>
<feature type="binding site" evidence="18">
    <location>
        <begin position="117"/>
        <end position="123"/>
    </location>
    <ligand>
        <name>(6S)-NADPHX</name>
        <dbReference type="ChEBI" id="CHEBI:64076"/>
    </ligand>
</feature>
<dbReference type="InterPro" id="IPR030677">
    <property type="entry name" value="Nnr"/>
</dbReference>
<gene>
    <name evidence="18" type="primary">nnrE</name>
    <name evidence="17" type="synonym">nnrD</name>
    <name evidence="22" type="ORF">CRV06_04270</name>
</gene>
<comment type="catalytic activity">
    <reaction evidence="1 18 19">
        <text>(6R)-NADHX = (6S)-NADHX</text>
        <dbReference type="Rhea" id="RHEA:32215"/>
        <dbReference type="ChEBI" id="CHEBI:64074"/>
        <dbReference type="ChEBI" id="CHEBI:64075"/>
        <dbReference type="EC" id="5.1.99.6"/>
    </reaction>
</comment>
<comment type="similarity">
    <text evidence="3 19">In the N-terminal section; belongs to the NnrE/AIBP family.</text>
</comment>
<dbReference type="NCBIfam" id="TIGR00197">
    <property type="entry name" value="yjeF_nterm"/>
    <property type="match status" value="1"/>
</dbReference>
<evidence type="ECO:0000259" key="21">
    <source>
        <dbReference type="PROSITE" id="PS51385"/>
    </source>
</evidence>
<organism evidence="22 23">
    <name type="scientific">Halarcobacter anaerophilus</name>
    <dbReference type="NCBI Taxonomy" id="877500"/>
    <lineage>
        <taxon>Bacteria</taxon>
        <taxon>Pseudomonadati</taxon>
        <taxon>Campylobacterota</taxon>
        <taxon>Epsilonproteobacteria</taxon>
        <taxon>Campylobacterales</taxon>
        <taxon>Arcobacteraceae</taxon>
        <taxon>Halarcobacter</taxon>
    </lineage>
</organism>
<evidence type="ECO:0000259" key="20">
    <source>
        <dbReference type="PROSITE" id="PS51383"/>
    </source>
</evidence>
<keyword evidence="6 17" id="KW-0547">Nucleotide-binding</keyword>
<dbReference type="Pfam" id="PF03853">
    <property type="entry name" value="YjeF_N"/>
    <property type="match status" value="1"/>
</dbReference>
<feature type="domain" description="YjeF C-terminal" evidence="20">
    <location>
        <begin position="210"/>
        <end position="461"/>
    </location>
</feature>
<keyword evidence="9 18" id="KW-0630">Potassium</keyword>
<comment type="similarity">
    <text evidence="4 19">In the C-terminal section; belongs to the NnrD/CARKD family.</text>
</comment>
<comment type="catalytic activity">
    <reaction evidence="15 17 19">
        <text>(6S)-NADHX + ADP = AMP + phosphate + NADH + H(+)</text>
        <dbReference type="Rhea" id="RHEA:32223"/>
        <dbReference type="ChEBI" id="CHEBI:15378"/>
        <dbReference type="ChEBI" id="CHEBI:43474"/>
        <dbReference type="ChEBI" id="CHEBI:57945"/>
        <dbReference type="ChEBI" id="CHEBI:64074"/>
        <dbReference type="ChEBI" id="CHEBI:456215"/>
        <dbReference type="ChEBI" id="CHEBI:456216"/>
        <dbReference type="EC" id="4.2.1.136"/>
    </reaction>
</comment>
<comment type="caution">
    <text evidence="17">Lacks conserved residue(s) required for the propagation of feature annotation.</text>
</comment>
<keyword evidence="13" id="KW-0511">Multifunctional enzyme</keyword>
<evidence type="ECO:0000313" key="23">
    <source>
        <dbReference type="Proteomes" id="UP000290191"/>
    </source>
</evidence>
<dbReference type="HAMAP" id="MF_01965">
    <property type="entry name" value="NADHX_dehydratase"/>
    <property type="match status" value="1"/>
</dbReference>
<dbReference type="GO" id="GO:0110051">
    <property type="term" value="P:metabolite repair"/>
    <property type="evidence" value="ECO:0007669"/>
    <property type="project" value="TreeGrafter"/>
</dbReference>
<dbReference type="EMBL" id="PDKO01000002">
    <property type="protein sequence ID" value="RXJ64165.1"/>
    <property type="molecule type" value="Genomic_DNA"/>
</dbReference>
<protein>
    <recommendedName>
        <fullName evidence="19">Bifunctional NAD(P)H-hydrate repair enzyme</fullName>
    </recommendedName>
    <alternativeName>
        <fullName evidence="19">Nicotinamide nucleotide repair protein</fullName>
    </alternativeName>
    <domain>
        <recommendedName>
            <fullName evidence="19">ADP-dependent (S)-NAD(P)H-hydrate dehydratase</fullName>
            <ecNumber evidence="19">4.2.1.136</ecNumber>
        </recommendedName>
        <alternativeName>
            <fullName evidence="19">ADP-dependent NAD(P)HX dehydratase</fullName>
        </alternativeName>
    </domain>
    <domain>
        <recommendedName>
            <fullName evidence="19">NAD(P)H-hydrate epimerase</fullName>
            <ecNumber evidence="19">5.1.99.6</ecNumber>
        </recommendedName>
    </domain>
</protein>
<dbReference type="PROSITE" id="PS51385">
    <property type="entry name" value="YJEF_N"/>
    <property type="match status" value="1"/>
</dbReference>
<feature type="binding site" evidence="17">
    <location>
        <position position="243"/>
    </location>
    <ligand>
        <name>(6S)-NADPHX</name>
        <dbReference type="ChEBI" id="CHEBI:64076"/>
    </ligand>
</feature>
<dbReference type="STRING" id="877500.GCA_000935065_01408"/>
<name>A0A4Q0Y3R9_9BACT</name>
<dbReference type="EC" id="4.2.1.136" evidence="19"/>
<evidence type="ECO:0000256" key="13">
    <source>
        <dbReference type="ARBA" id="ARBA00023268"/>
    </source>
</evidence>
<comment type="similarity">
    <text evidence="17">Belongs to the NnrD/CARKD family.</text>
</comment>
<dbReference type="GO" id="GO:0005524">
    <property type="term" value="F:ATP binding"/>
    <property type="evidence" value="ECO:0007669"/>
    <property type="project" value="UniProtKB-UniRule"/>
</dbReference>
<comment type="cofactor">
    <cofactor evidence="17">
        <name>Mg(2+)</name>
        <dbReference type="ChEBI" id="CHEBI:18420"/>
    </cofactor>
</comment>
<evidence type="ECO:0000256" key="2">
    <source>
        <dbReference type="ARBA" id="ARBA00000909"/>
    </source>
</evidence>
<dbReference type="PANTHER" id="PTHR12592:SF0">
    <property type="entry name" value="ATP-DEPENDENT (S)-NAD(P)H-HYDRATE DEHYDRATASE"/>
    <property type="match status" value="1"/>
</dbReference>
<dbReference type="SUPFAM" id="SSF64153">
    <property type="entry name" value="YjeF N-terminal domain-like"/>
    <property type="match status" value="1"/>
</dbReference>
<comment type="caution">
    <text evidence="22">The sequence shown here is derived from an EMBL/GenBank/DDBJ whole genome shotgun (WGS) entry which is preliminary data.</text>
</comment>
<evidence type="ECO:0000256" key="19">
    <source>
        <dbReference type="PIRNR" id="PIRNR017184"/>
    </source>
</evidence>
<dbReference type="GO" id="GO:0052855">
    <property type="term" value="F:ADP-dependent NAD(P)H-hydrate dehydratase activity"/>
    <property type="evidence" value="ECO:0007669"/>
    <property type="project" value="UniProtKB-UniRule"/>
</dbReference>
<comment type="function">
    <text evidence="18">Catalyzes the epimerization of the S- and R-forms of NAD(P)HX, a damaged form of NAD(P)H that is a result of enzymatic or heat-dependent hydration. This is a prerequisite for the S-specific NAD(P)H-hydrate dehydratase to allow the repair of both epimers of NAD(P)HX.</text>
</comment>
<dbReference type="GO" id="GO:0046496">
    <property type="term" value="P:nicotinamide nucleotide metabolic process"/>
    <property type="evidence" value="ECO:0007669"/>
    <property type="project" value="UniProtKB-UniRule"/>
</dbReference>
<dbReference type="InterPro" id="IPR000631">
    <property type="entry name" value="CARKD"/>
</dbReference>
<sequence length="461" mass="50583">MQNIYYEVGSLDKRCYEQFALSEDLLMEHAALALEKEITKTFDKNSSVLIVSGMGNNGADGIALARLLYKTYDVKLYIPFELKSPMAKLQLKRAQLLGVNLINELQECDIVVDSLFGSGLKRDLNEASQKIIETLNSYNSYKIACDIPTGIDFKGDISTLAFFADVTVTMGALKTSLFTDTAKDYVGEIVVANLGVQREVYETKTDLFLLEKEDLKLPLRDKKNAHKGTFGHLNVVIGSKKGAGVIAAKAAFGFGAGLVSVICHECVDLPYHIMQTHNLSENCTAIALGMGLGIYDEKEIENILQSKLPTIIDADLFYEDIIKIALQKEVVLTPHPKEFCALLNVCELADIKVKELQKNRFKYVEMFCKKYPKVVLLLKGANVLIAQNEKIFVNTFGSAVLSKGGSGDVLGGLVGSLLAQGYKPLDAAISASLAHAIAASNYKKNNYSLIPSDLVEEVKRL</sequence>
<evidence type="ECO:0000256" key="12">
    <source>
        <dbReference type="ARBA" id="ARBA00023239"/>
    </source>
</evidence>
<keyword evidence="11 18" id="KW-0413">Isomerase</keyword>
<feature type="binding site" evidence="17">
    <location>
        <position position="407"/>
    </location>
    <ligand>
        <name>AMP</name>
        <dbReference type="ChEBI" id="CHEBI:456215"/>
    </ligand>
</feature>
<evidence type="ECO:0000256" key="15">
    <source>
        <dbReference type="ARBA" id="ARBA00048238"/>
    </source>
</evidence>
<evidence type="ECO:0000256" key="16">
    <source>
        <dbReference type="ARBA" id="ARBA00049209"/>
    </source>
</evidence>
<feature type="binding site" evidence="18">
    <location>
        <begin position="56"/>
        <end position="60"/>
    </location>
    <ligand>
        <name>(6S)-NADPHX</name>
        <dbReference type="ChEBI" id="CHEBI:64076"/>
    </ligand>
</feature>
<feature type="binding site" evidence="17">
    <location>
        <position position="408"/>
    </location>
    <ligand>
        <name>(6S)-NADPHX</name>
        <dbReference type="ChEBI" id="CHEBI:64076"/>
    </ligand>
</feature>
<comment type="catalytic activity">
    <reaction evidence="2 18 19">
        <text>(6R)-NADPHX = (6S)-NADPHX</text>
        <dbReference type="Rhea" id="RHEA:32227"/>
        <dbReference type="ChEBI" id="CHEBI:64076"/>
        <dbReference type="ChEBI" id="CHEBI:64077"/>
        <dbReference type="EC" id="5.1.99.6"/>
    </reaction>
</comment>
<proteinExistence type="inferred from homology"/>
<evidence type="ECO:0000256" key="6">
    <source>
        <dbReference type="ARBA" id="ARBA00022741"/>
    </source>
</evidence>
<accession>A0A4Q0Y3R9</accession>
<dbReference type="EC" id="5.1.99.6" evidence="19"/>
<evidence type="ECO:0000256" key="14">
    <source>
        <dbReference type="ARBA" id="ARBA00025153"/>
    </source>
</evidence>
<comment type="catalytic activity">
    <reaction evidence="16 17 19">
        <text>(6S)-NADPHX + ADP = AMP + phosphate + NADPH + H(+)</text>
        <dbReference type="Rhea" id="RHEA:32235"/>
        <dbReference type="ChEBI" id="CHEBI:15378"/>
        <dbReference type="ChEBI" id="CHEBI:43474"/>
        <dbReference type="ChEBI" id="CHEBI:57783"/>
        <dbReference type="ChEBI" id="CHEBI:64076"/>
        <dbReference type="ChEBI" id="CHEBI:456215"/>
        <dbReference type="ChEBI" id="CHEBI:456216"/>
        <dbReference type="EC" id="4.2.1.136"/>
    </reaction>
</comment>
<comment type="subunit">
    <text evidence="17">Homotetramer.</text>
</comment>
<evidence type="ECO:0000256" key="18">
    <source>
        <dbReference type="HAMAP-Rule" id="MF_01966"/>
    </source>
</evidence>
<feature type="domain" description="YjeF N-terminal" evidence="21">
    <location>
        <begin position="8"/>
        <end position="202"/>
    </location>
</feature>
<feature type="binding site" evidence="17">
    <location>
        <position position="335"/>
    </location>
    <ligand>
        <name>(6S)-NADPHX</name>
        <dbReference type="ChEBI" id="CHEBI:64076"/>
    </ligand>
</feature>
<dbReference type="Gene3D" id="3.40.1190.20">
    <property type="match status" value="1"/>
</dbReference>
<dbReference type="CDD" id="cd01171">
    <property type="entry name" value="YXKO-related"/>
    <property type="match status" value="1"/>
</dbReference>
<dbReference type="HAMAP" id="MF_01966">
    <property type="entry name" value="NADHX_epimerase"/>
    <property type="match status" value="1"/>
</dbReference>
<dbReference type="GO" id="GO:0052856">
    <property type="term" value="F:NAD(P)HX epimerase activity"/>
    <property type="evidence" value="ECO:0007669"/>
    <property type="project" value="UniProtKB-UniRule"/>
</dbReference>
<dbReference type="InterPro" id="IPR036652">
    <property type="entry name" value="YjeF_N_dom_sf"/>
</dbReference>
<dbReference type="AlphaFoldDB" id="A0A4Q0Y3R9"/>
<dbReference type="GO" id="GO:0046872">
    <property type="term" value="F:metal ion binding"/>
    <property type="evidence" value="ECO:0007669"/>
    <property type="project" value="UniProtKB-UniRule"/>
</dbReference>
<keyword evidence="10 17" id="KW-0520">NAD</keyword>
<evidence type="ECO:0000256" key="7">
    <source>
        <dbReference type="ARBA" id="ARBA00022840"/>
    </source>
</evidence>
<feature type="binding site" evidence="18">
    <location>
        <position position="149"/>
    </location>
    <ligand>
        <name>K(+)</name>
        <dbReference type="ChEBI" id="CHEBI:29103"/>
    </ligand>
</feature>
<feature type="binding site" evidence="18">
    <location>
        <position position="146"/>
    </location>
    <ligand>
        <name>(6S)-NADPHX</name>
        <dbReference type="ChEBI" id="CHEBI:64076"/>
    </ligand>
</feature>
<dbReference type="Gene3D" id="3.40.50.10260">
    <property type="entry name" value="YjeF N-terminal domain"/>
    <property type="match status" value="1"/>
</dbReference>
<feature type="binding site" evidence="18">
    <location>
        <position position="113"/>
    </location>
    <ligand>
        <name>K(+)</name>
        <dbReference type="ChEBI" id="CHEBI:29103"/>
    </ligand>
</feature>
<keyword evidence="7 17" id="KW-0067">ATP-binding</keyword>
<comment type="function">
    <text evidence="14 19">Bifunctional enzyme that catalyzes the epimerization of the S- and R-forms of NAD(P)HX and the dehydration of the S-form of NAD(P)HX at the expense of ADP, which is converted to AMP. This allows the repair of both epimers of NAD(P)HX, a damaged form of NAD(P)H that is a result of enzymatic or heat-dependent hydration.</text>
</comment>
<comment type="function">
    <text evidence="17">Catalyzes the dehydration of the S-form of NAD(P)HX at the expense of ADP, which is converted to AMP. Together with NAD(P)HX epimerase, which catalyzes the epimerization of the S- and R-forms, the enzyme allows the repair of both epimers of NAD(P)HX, a damaged form of NAD(P)H that is a result of enzymatic or heat-dependent hydration.</text>
</comment>
<dbReference type="PANTHER" id="PTHR12592">
    <property type="entry name" value="ATP-DEPENDENT (S)-NAD(P)H-HYDRATE DEHYDRATASE FAMILY MEMBER"/>
    <property type="match status" value="1"/>
</dbReference>
<evidence type="ECO:0000256" key="1">
    <source>
        <dbReference type="ARBA" id="ARBA00000013"/>
    </source>
</evidence>
<dbReference type="Proteomes" id="UP000290191">
    <property type="component" value="Unassembled WGS sequence"/>
</dbReference>
<dbReference type="InterPro" id="IPR004443">
    <property type="entry name" value="YjeF_N_dom"/>
</dbReference>
<evidence type="ECO:0000256" key="17">
    <source>
        <dbReference type="HAMAP-Rule" id="MF_01965"/>
    </source>
</evidence>
<reference evidence="22 23" key="1">
    <citation type="submission" date="2017-10" db="EMBL/GenBank/DDBJ databases">
        <title>Genomics of the genus Arcobacter.</title>
        <authorList>
            <person name="Perez-Cataluna A."/>
            <person name="Figueras M.J."/>
        </authorList>
    </citation>
    <scope>NUCLEOTIDE SEQUENCE [LARGE SCALE GENOMIC DNA]</scope>
    <source>
        <strain evidence="22 23">DSM 24636</strain>
    </source>
</reference>
<keyword evidence="8 17" id="KW-0521">NADP</keyword>
<evidence type="ECO:0000313" key="22">
    <source>
        <dbReference type="EMBL" id="RXJ64165.1"/>
    </source>
</evidence>
<evidence type="ECO:0000256" key="8">
    <source>
        <dbReference type="ARBA" id="ARBA00022857"/>
    </source>
</evidence>
<keyword evidence="12 17" id="KW-0456">Lyase</keyword>
<evidence type="ECO:0000256" key="9">
    <source>
        <dbReference type="ARBA" id="ARBA00022958"/>
    </source>
</evidence>
<keyword evidence="5 18" id="KW-0479">Metal-binding</keyword>
<dbReference type="PROSITE" id="PS51383">
    <property type="entry name" value="YJEF_C_3"/>
    <property type="match status" value="1"/>
</dbReference>
<evidence type="ECO:0000256" key="5">
    <source>
        <dbReference type="ARBA" id="ARBA00022723"/>
    </source>
</evidence>
<comment type="cofactor">
    <cofactor evidence="18 19">
        <name>K(+)</name>
        <dbReference type="ChEBI" id="CHEBI:29103"/>
    </cofactor>
    <text evidence="18 19">Binds 1 potassium ion per subunit.</text>
</comment>
<evidence type="ECO:0000256" key="11">
    <source>
        <dbReference type="ARBA" id="ARBA00023235"/>
    </source>
</evidence>
<feature type="binding site" evidence="17">
    <location>
        <position position="291"/>
    </location>
    <ligand>
        <name>(6S)-NADPHX</name>
        <dbReference type="ChEBI" id="CHEBI:64076"/>
    </ligand>
</feature>
<dbReference type="PIRSF" id="PIRSF017184">
    <property type="entry name" value="Nnr"/>
    <property type="match status" value="1"/>
</dbReference>